<feature type="transmembrane region" description="Helical" evidence="6">
    <location>
        <begin position="473"/>
        <end position="491"/>
    </location>
</feature>
<dbReference type="GO" id="GO:0035673">
    <property type="term" value="F:oligopeptide transmembrane transporter activity"/>
    <property type="evidence" value="ECO:0007669"/>
    <property type="project" value="InterPro"/>
</dbReference>
<dbReference type="eggNOG" id="COG1297">
    <property type="taxonomic scope" value="Bacteria"/>
</dbReference>
<evidence type="ECO:0000256" key="4">
    <source>
        <dbReference type="ARBA" id="ARBA00022989"/>
    </source>
</evidence>
<evidence type="ECO:0000256" key="3">
    <source>
        <dbReference type="ARBA" id="ARBA00022692"/>
    </source>
</evidence>
<dbReference type="InterPro" id="IPR004814">
    <property type="entry name" value="Oligopep_transpt"/>
</dbReference>
<gene>
    <name evidence="7" type="ordered locus">Acid_3259</name>
</gene>
<proteinExistence type="predicted"/>
<feature type="transmembrane region" description="Helical" evidence="6">
    <location>
        <begin position="559"/>
        <end position="578"/>
    </location>
</feature>
<name>Q021X7_SOLUE</name>
<feature type="transmembrane region" description="Helical" evidence="6">
    <location>
        <begin position="598"/>
        <end position="618"/>
    </location>
</feature>
<feature type="transmembrane region" description="Helical" evidence="6">
    <location>
        <begin position="638"/>
        <end position="657"/>
    </location>
</feature>
<dbReference type="InterPro" id="IPR004813">
    <property type="entry name" value="OPT"/>
</dbReference>
<dbReference type="PANTHER" id="PTHR31645">
    <property type="entry name" value="OLIGOPEPTIDE TRANSPORTER YGL114W-RELATED"/>
    <property type="match status" value="1"/>
</dbReference>
<organism evidence="7">
    <name type="scientific">Solibacter usitatus (strain Ellin6076)</name>
    <dbReference type="NCBI Taxonomy" id="234267"/>
    <lineage>
        <taxon>Bacteria</taxon>
        <taxon>Pseudomonadati</taxon>
        <taxon>Acidobacteriota</taxon>
        <taxon>Terriglobia</taxon>
        <taxon>Bryobacterales</taxon>
        <taxon>Solibacteraceae</taxon>
        <taxon>Candidatus Solibacter</taxon>
    </lineage>
</organism>
<keyword evidence="2" id="KW-0813">Transport</keyword>
<feature type="transmembrane region" description="Helical" evidence="6">
    <location>
        <begin position="529"/>
        <end position="553"/>
    </location>
</feature>
<dbReference type="InterPro" id="IPR045035">
    <property type="entry name" value="YSL-like"/>
</dbReference>
<evidence type="ECO:0000256" key="2">
    <source>
        <dbReference type="ARBA" id="ARBA00022448"/>
    </source>
</evidence>
<feature type="transmembrane region" description="Helical" evidence="6">
    <location>
        <begin position="404"/>
        <end position="425"/>
    </location>
</feature>
<dbReference type="EMBL" id="CP000473">
    <property type="protein sequence ID" value="ABJ84236.1"/>
    <property type="molecule type" value="Genomic_DNA"/>
</dbReference>
<evidence type="ECO:0000256" key="5">
    <source>
        <dbReference type="ARBA" id="ARBA00023136"/>
    </source>
</evidence>
<dbReference type="GO" id="GO:0016020">
    <property type="term" value="C:membrane"/>
    <property type="evidence" value="ECO:0007669"/>
    <property type="project" value="UniProtKB-SubCell"/>
</dbReference>
<feature type="transmembrane region" description="Helical" evidence="6">
    <location>
        <begin position="373"/>
        <end position="398"/>
    </location>
</feature>
<feature type="transmembrane region" description="Helical" evidence="6">
    <location>
        <begin position="126"/>
        <end position="145"/>
    </location>
</feature>
<feature type="transmembrane region" description="Helical" evidence="6">
    <location>
        <begin position="299"/>
        <end position="325"/>
    </location>
</feature>
<feature type="transmembrane region" description="Helical" evidence="6">
    <location>
        <begin position="248"/>
        <end position="269"/>
    </location>
</feature>
<keyword evidence="5 6" id="KW-0472">Membrane</keyword>
<feature type="transmembrane region" description="Helical" evidence="6">
    <location>
        <begin position="223"/>
        <end position="241"/>
    </location>
</feature>
<dbReference type="HOGENOM" id="CLU_018238_0_0_0"/>
<feature type="transmembrane region" description="Helical" evidence="6">
    <location>
        <begin position="432"/>
        <end position="453"/>
    </location>
</feature>
<evidence type="ECO:0000313" key="7">
    <source>
        <dbReference type="EMBL" id="ABJ84236.1"/>
    </source>
</evidence>
<dbReference type="NCBIfam" id="TIGR00733">
    <property type="entry name" value="OPT family oligopeptide transporter"/>
    <property type="match status" value="1"/>
</dbReference>
<keyword evidence="3 6" id="KW-0812">Transmembrane</keyword>
<dbReference type="AlphaFoldDB" id="Q021X7"/>
<feature type="transmembrane region" description="Helical" evidence="6">
    <location>
        <begin position="96"/>
        <end position="120"/>
    </location>
</feature>
<keyword evidence="4 6" id="KW-1133">Transmembrane helix</keyword>
<dbReference type="Pfam" id="PF03169">
    <property type="entry name" value="OPT"/>
    <property type="match status" value="1"/>
</dbReference>
<evidence type="ECO:0000256" key="1">
    <source>
        <dbReference type="ARBA" id="ARBA00004141"/>
    </source>
</evidence>
<sequence length="667" mass="69973">MAVPAPARQLPANAYTPLPPGTAYQPAVPANEKMPELTPRSVGWGVFLCVVFTIASAYSGLKVGQVMEAAIPISILAIGLARLYPRRSTVLENVIITGIGGLAGSVVAGAIFTLPALYILKLDPHPLQTIFICVAGGCLGVLFLIPLRRYFVRDMHAVLPYPEATAITEVLVTGEKGGSQAKLLLQATAISGLYDFFVTAFHVWKEYLDFQFVPAIHGLYDKARIAVSFDAIGFILGLGYVMGLRSSLILCAGGVLSNLVLVPLVWMIGSHNTTAVYPATIPIAQMTAAQIFRGYVRFIGVGAIATAGIFGIVKSLRIVVASFGVALRAFRVGESTSGERTDRDLPVVTILIGVIVSAVGIAIFLANLSHQPLIVAAGVALALVFSFFFTSVAANAIATTARNPVSGMTMLTIIISSIVLLNFGLSGTTGMFFVMALAGMVCTALSVSGQAVTDFKAGYWLGSTPAAQQKVKFLGVIAASAAAGLTIVMLAQTFQFGEAAVGDTRVVLPSPQASIMKALVEGFMSHQPVAYVLFGVGAAIAVAMEMLGVPALIFALGMYLPLELNTPALVGGFLAHYLGKRAERAGGTRGNSIRERGVIIASGLMAGGALGGVFGAACRLIQGYSEDWIRTPFYGNEVISQSVSAALFVGLCGYLWYGSLRTKEERA</sequence>
<evidence type="ECO:0000256" key="6">
    <source>
        <dbReference type="SAM" id="Phobius"/>
    </source>
</evidence>
<comment type="subcellular location">
    <subcellularLocation>
        <location evidence="1">Membrane</location>
        <topology evidence="1">Multi-pass membrane protein</topology>
    </subcellularLocation>
</comment>
<feature type="transmembrane region" description="Helical" evidence="6">
    <location>
        <begin position="345"/>
        <end position="366"/>
    </location>
</feature>
<reference evidence="7" key="1">
    <citation type="submission" date="2006-10" db="EMBL/GenBank/DDBJ databases">
        <title>Complete sequence of Solibacter usitatus Ellin6076.</title>
        <authorList>
            <consortium name="US DOE Joint Genome Institute"/>
            <person name="Copeland A."/>
            <person name="Lucas S."/>
            <person name="Lapidus A."/>
            <person name="Barry K."/>
            <person name="Detter J.C."/>
            <person name="Glavina del Rio T."/>
            <person name="Hammon N."/>
            <person name="Israni S."/>
            <person name="Dalin E."/>
            <person name="Tice H."/>
            <person name="Pitluck S."/>
            <person name="Thompson L.S."/>
            <person name="Brettin T."/>
            <person name="Bruce D."/>
            <person name="Han C."/>
            <person name="Tapia R."/>
            <person name="Gilna P."/>
            <person name="Schmutz J."/>
            <person name="Larimer F."/>
            <person name="Land M."/>
            <person name="Hauser L."/>
            <person name="Kyrpides N."/>
            <person name="Mikhailova N."/>
            <person name="Janssen P.H."/>
            <person name="Kuske C.R."/>
            <person name="Richardson P."/>
        </authorList>
    </citation>
    <scope>NUCLEOTIDE SEQUENCE</scope>
    <source>
        <strain evidence="7">Ellin6076</strain>
    </source>
</reference>
<feature type="transmembrane region" description="Helical" evidence="6">
    <location>
        <begin position="66"/>
        <end position="84"/>
    </location>
</feature>
<dbReference type="OrthoDB" id="9809340at2"/>
<dbReference type="KEGG" id="sus:Acid_3259"/>
<dbReference type="STRING" id="234267.Acid_3259"/>
<protein>
    <submittedName>
        <fullName evidence="7">Oligopeptide transporter, OPT family</fullName>
    </submittedName>
</protein>
<accession>Q021X7</accession>
<dbReference type="InParanoid" id="Q021X7"/>
<feature type="transmembrane region" description="Helical" evidence="6">
    <location>
        <begin position="42"/>
        <end position="60"/>
    </location>
</feature>
<dbReference type="PANTHER" id="PTHR31645:SF0">
    <property type="entry name" value="OLIGOPEPTIDE TRANSPORTER YGL114W-RELATED"/>
    <property type="match status" value="1"/>
</dbReference>